<organism evidence="3 4">
    <name type="scientific">Polyplax serrata</name>
    <name type="common">Common mouse louse</name>
    <dbReference type="NCBI Taxonomy" id="468196"/>
    <lineage>
        <taxon>Eukaryota</taxon>
        <taxon>Metazoa</taxon>
        <taxon>Ecdysozoa</taxon>
        <taxon>Arthropoda</taxon>
        <taxon>Hexapoda</taxon>
        <taxon>Insecta</taxon>
        <taxon>Pterygota</taxon>
        <taxon>Neoptera</taxon>
        <taxon>Paraneoptera</taxon>
        <taxon>Psocodea</taxon>
        <taxon>Troctomorpha</taxon>
        <taxon>Phthiraptera</taxon>
        <taxon>Anoplura</taxon>
        <taxon>Polyplacidae</taxon>
        <taxon>Polyplax</taxon>
    </lineage>
</organism>
<evidence type="ECO:0000256" key="1">
    <source>
        <dbReference type="SAM" id="MobiDB-lite"/>
    </source>
</evidence>
<gene>
    <name evidence="3" type="ORF">RUM44_005002</name>
</gene>
<dbReference type="EMBL" id="JAWJWF010000008">
    <property type="protein sequence ID" value="KAK6630335.1"/>
    <property type="molecule type" value="Genomic_DNA"/>
</dbReference>
<keyword evidence="2" id="KW-0812">Transmembrane</keyword>
<sequence>MMKKKKKTFRESSIIRRNYYLSVFFPVATVYVFVVRHSGEDRTDLRQMPPFCLSTPTLEENDGKANGEDNDGLAQKAPEVGSKRSSLAIKPTRAFHGHRNP</sequence>
<evidence type="ECO:0000313" key="4">
    <source>
        <dbReference type="Proteomes" id="UP001359485"/>
    </source>
</evidence>
<accession>A0ABR1AXA0</accession>
<protein>
    <submittedName>
        <fullName evidence="3">Uncharacterized protein</fullName>
    </submittedName>
</protein>
<name>A0ABR1AXA0_POLSC</name>
<keyword evidence="4" id="KW-1185">Reference proteome</keyword>
<comment type="caution">
    <text evidence="3">The sequence shown here is derived from an EMBL/GenBank/DDBJ whole genome shotgun (WGS) entry which is preliminary data.</text>
</comment>
<evidence type="ECO:0000313" key="3">
    <source>
        <dbReference type="EMBL" id="KAK6630335.1"/>
    </source>
</evidence>
<keyword evidence="2" id="KW-0472">Membrane</keyword>
<dbReference type="Proteomes" id="UP001359485">
    <property type="component" value="Unassembled WGS sequence"/>
</dbReference>
<reference evidence="3 4" key="1">
    <citation type="submission" date="2023-09" db="EMBL/GenBank/DDBJ databases">
        <title>Genomes of two closely related lineages of the louse Polyplax serrata with different host specificities.</title>
        <authorList>
            <person name="Martinu J."/>
            <person name="Tarabai H."/>
            <person name="Stefka J."/>
            <person name="Hypsa V."/>
        </authorList>
    </citation>
    <scope>NUCLEOTIDE SEQUENCE [LARGE SCALE GENOMIC DNA]</scope>
    <source>
        <strain evidence="3">98ZLc_SE</strain>
    </source>
</reference>
<evidence type="ECO:0000256" key="2">
    <source>
        <dbReference type="SAM" id="Phobius"/>
    </source>
</evidence>
<proteinExistence type="predicted"/>
<feature type="transmembrane region" description="Helical" evidence="2">
    <location>
        <begin position="20"/>
        <end position="39"/>
    </location>
</feature>
<feature type="region of interest" description="Disordered" evidence="1">
    <location>
        <begin position="45"/>
        <end position="101"/>
    </location>
</feature>
<keyword evidence="2" id="KW-1133">Transmembrane helix</keyword>